<evidence type="ECO:0000313" key="5">
    <source>
        <dbReference type="Proteomes" id="UP000023152"/>
    </source>
</evidence>
<keyword evidence="2" id="KW-0472">Membrane</keyword>
<dbReference type="GO" id="GO:0003774">
    <property type="term" value="F:cytoskeletal motor activity"/>
    <property type="evidence" value="ECO:0007669"/>
    <property type="project" value="InterPro"/>
</dbReference>
<name>X6N4P8_RETFI</name>
<sequence>MTQQPAGENKYDTLKIAGNSQVLALLKAEGPAEGGWRGSESYEEKKNILSKFEKKTHGEYLIFSEKLVKINNKGKKQDRVLLITNKAIYNTKPGKYGKSQRRIPITEVGMVTVSTTSPEFVFHVPSQYDYHMASRNKTVIADKLAELYSKLKDGEELLIIQSELKHLKDLVLSKKLAAYAVYVFFFFFLLCCCNNFFEITDHLDHHNALKSAATGTEAGVDEEEEDDAEGAEE</sequence>
<dbReference type="GO" id="GO:0016459">
    <property type="term" value="C:myosin complex"/>
    <property type="evidence" value="ECO:0007669"/>
    <property type="project" value="InterPro"/>
</dbReference>
<protein>
    <recommendedName>
        <fullName evidence="3">TH1 domain-containing protein</fullName>
    </recommendedName>
</protein>
<dbReference type="Proteomes" id="UP000023152">
    <property type="component" value="Unassembled WGS sequence"/>
</dbReference>
<dbReference type="PANTHER" id="PTHR34969">
    <property type="entry name" value="OS01G0621700 PROTEIN"/>
    <property type="match status" value="1"/>
</dbReference>
<dbReference type="Pfam" id="PF06017">
    <property type="entry name" value="Myosin_TH1"/>
    <property type="match status" value="1"/>
</dbReference>
<evidence type="ECO:0000256" key="2">
    <source>
        <dbReference type="SAM" id="Phobius"/>
    </source>
</evidence>
<keyword evidence="5" id="KW-1185">Reference proteome</keyword>
<accession>X6N4P8</accession>
<dbReference type="InterPro" id="IPR010926">
    <property type="entry name" value="Myosin_TH1"/>
</dbReference>
<dbReference type="PANTHER" id="PTHR34969:SF1">
    <property type="entry name" value="TH1 DOMAIN-CONTAINING PROTEIN"/>
    <property type="match status" value="1"/>
</dbReference>
<feature type="compositionally biased region" description="Acidic residues" evidence="1">
    <location>
        <begin position="219"/>
        <end position="233"/>
    </location>
</feature>
<proteinExistence type="predicted"/>
<evidence type="ECO:0000259" key="3">
    <source>
        <dbReference type="PROSITE" id="PS51757"/>
    </source>
</evidence>
<feature type="domain" description="TH1" evidence="3">
    <location>
        <begin position="20"/>
        <end position="223"/>
    </location>
</feature>
<organism evidence="4 5">
    <name type="scientific">Reticulomyxa filosa</name>
    <dbReference type="NCBI Taxonomy" id="46433"/>
    <lineage>
        <taxon>Eukaryota</taxon>
        <taxon>Sar</taxon>
        <taxon>Rhizaria</taxon>
        <taxon>Retaria</taxon>
        <taxon>Foraminifera</taxon>
        <taxon>Monothalamids</taxon>
        <taxon>Reticulomyxidae</taxon>
        <taxon>Reticulomyxa</taxon>
    </lineage>
</organism>
<dbReference type="PROSITE" id="PS51757">
    <property type="entry name" value="TH1"/>
    <property type="match status" value="1"/>
</dbReference>
<dbReference type="AlphaFoldDB" id="X6N4P8"/>
<reference evidence="4 5" key="1">
    <citation type="journal article" date="2013" name="Curr. Biol.">
        <title>The Genome of the Foraminiferan Reticulomyxa filosa.</title>
        <authorList>
            <person name="Glockner G."/>
            <person name="Hulsmann N."/>
            <person name="Schleicher M."/>
            <person name="Noegel A.A."/>
            <person name="Eichinger L."/>
            <person name="Gallinger C."/>
            <person name="Pawlowski J."/>
            <person name="Sierra R."/>
            <person name="Euteneuer U."/>
            <person name="Pillet L."/>
            <person name="Moustafa A."/>
            <person name="Platzer M."/>
            <person name="Groth M."/>
            <person name="Szafranski K."/>
            <person name="Schliwa M."/>
        </authorList>
    </citation>
    <scope>NUCLEOTIDE SEQUENCE [LARGE SCALE GENOMIC DNA]</scope>
</reference>
<evidence type="ECO:0000256" key="1">
    <source>
        <dbReference type="SAM" id="MobiDB-lite"/>
    </source>
</evidence>
<evidence type="ECO:0000313" key="4">
    <source>
        <dbReference type="EMBL" id="ETO20739.1"/>
    </source>
</evidence>
<feature type="transmembrane region" description="Helical" evidence="2">
    <location>
        <begin position="176"/>
        <end position="197"/>
    </location>
</feature>
<dbReference type="OrthoDB" id="6108017at2759"/>
<gene>
    <name evidence="4" type="ORF">RFI_16479</name>
</gene>
<comment type="caution">
    <text evidence="4">The sequence shown here is derived from an EMBL/GenBank/DDBJ whole genome shotgun (WGS) entry which is preliminary data.</text>
</comment>
<keyword evidence="2" id="KW-0812">Transmembrane</keyword>
<dbReference type="EMBL" id="ASPP01012303">
    <property type="protein sequence ID" value="ETO20739.1"/>
    <property type="molecule type" value="Genomic_DNA"/>
</dbReference>
<feature type="region of interest" description="Disordered" evidence="1">
    <location>
        <begin position="214"/>
        <end position="233"/>
    </location>
</feature>
<keyword evidence="2" id="KW-1133">Transmembrane helix</keyword>